<evidence type="ECO:0000313" key="2">
    <source>
        <dbReference type="Proteomes" id="UP000487649"/>
    </source>
</evidence>
<comment type="caution">
    <text evidence="1">The sequence shown here is derived from an EMBL/GenBank/DDBJ whole genome shotgun (WGS) entry which is preliminary data.</text>
</comment>
<feature type="non-terminal residue" evidence="1">
    <location>
        <position position="1"/>
    </location>
</feature>
<protein>
    <submittedName>
        <fullName evidence="1">Phage portal protein</fullName>
    </submittedName>
</protein>
<accession>A0A9X5AQW5</accession>
<reference evidence="1 2" key="1">
    <citation type="journal article" date="2019" name="Nat. Med.">
        <title>A library of human gut bacterial isolates paired with longitudinal multiomics data enables mechanistic microbiome research.</title>
        <authorList>
            <person name="Poyet M."/>
            <person name="Groussin M."/>
            <person name="Gibbons S.M."/>
            <person name="Avila-Pacheco J."/>
            <person name="Jiang X."/>
            <person name="Kearney S.M."/>
            <person name="Perrotta A.R."/>
            <person name="Berdy B."/>
            <person name="Zhao S."/>
            <person name="Lieberman T.D."/>
            <person name="Swanson P.K."/>
            <person name="Smith M."/>
            <person name="Roesemann S."/>
            <person name="Alexander J.E."/>
            <person name="Rich S.A."/>
            <person name="Livny J."/>
            <person name="Vlamakis H."/>
            <person name="Clish C."/>
            <person name="Bullock K."/>
            <person name="Deik A."/>
            <person name="Scott J."/>
            <person name="Pierce K.A."/>
            <person name="Xavier R.J."/>
            <person name="Alm E.J."/>
        </authorList>
    </citation>
    <scope>NUCLEOTIDE SEQUENCE [LARGE SCALE GENOMIC DNA]</scope>
    <source>
        <strain evidence="1 2">BIOML-A198</strain>
    </source>
</reference>
<dbReference type="InterPro" id="IPR006944">
    <property type="entry name" value="Phage/GTA_portal"/>
</dbReference>
<gene>
    <name evidence="1" type="ORF">GMA92_15815</name>
</gene>
<dbReference type="AlphaFoldDB" id="A0A9X5AQW5"/>
<name>A0A9X5AQW5_9FIRM</name>
<proteinExistence type="predicted"/>
<dbReference type="Proteomes" id="UP000487649">
    <property type="component" value="Unassembled WGS sequence"/>
</dbReference>
<dbReference type="EMBL" id="WMQE01000071">
    <property type="protein sequence ID" value="MTK22861.1"/>
    <property type="molecule type" value="Genomic_DNA"/>
</dbReference>
<evidence type="ECO:0000313" key="1">
    <source>
        <dbReference type="EMBL" id="MTK22861.1"/>
    </source>
</evidence>
<organism evidence="1 2">
    <name type="scientific">Turicibacter sanguinis</name>
    <dbReference type="NCBI Taxonomy" id="154288"/>
    <lineage>
        <taxon>Bacteria</taxon>
        <taxon>Bacillati</taxon>
        <taxon>Bacillota</taxon>
        <taxon>Erysipelotrichia</taxon>
        <taxon>Erysipelotrichales</taxon>
        <taxon>Turicibacteraceae</taxon>
        <taxon>Turicibacter</taxon>
    </lineage>
</organism>
<sequence length="377" mass="43329">FASDIVEACIRTKATEISKLQPKHIFTDENGLQSIQKDSINRLLRFGPNELMTTKDFLEKCTWLHEKTYNCFIYPKYEIRWINGEKTKYYTGFYPLNPTEVDFLEDGHGKLYVQFHFLNSDSVLLPYNEVIHWRKEFSDNDLMGGNHEGKAKSETLLPILKINHSLIEGLDKAVKNSLAIRGLLKVNALLDEEKLEEERKEFEQKIFNSQSGILPVSNKSEYVPLTINPTIMDKETLEFIEGKVLKHYGTSLPILTGKFTEEDYQAYYEKVLEPEIIGLGQAFSKALFSIEQLEAGHEIIFYGQKLLFTNTQNKIAVADILGNRGALTDNQLLELFGYPPFPGGDTRNKSLNFIDRDIANQYQMSQFQKEKGVNQDE</sequence>
<dbReference type="Pfam" id="PF04860">
    <property type="entry name" value="Phage_portal"/>
    <property type="match status" value="1"/>
</dbReference>